<organism evidence="2 3">
    <name type="scientific">Evansella caseinilytica</name>
    <dbReference type="NCBI Taxonomy" id="1503961"/>
    <lineage>
        <taxon>Bacteria</taxon>
        <taxon>Bacillati</taxon>
        <taxon>Bacillota</taxon>
        <taxon>Bacilli</taxon>
        <taxon>Bacillales</taxon>
        <taxon>Bacillaceae</taxon>
        <taxon>Evansella</taxon>
    </lineage>
</organism>
<accession>A0A1H3GH39</accession>
<feature type="transmembrane region" description="Helical" evidence="1">
    <location>
        <begin position="6"/>
        <end position="39"/>
    </location>
</feature>
<proteinExistence type="predicted"/>
<keyword evidence="3" id="KW-1185">Reference proteome</keyword>
<evidence type="ECO:0000313" key="3">
    <source>
        <dbReference type="Proteomes" id="UP000198935"/>
    </source>
</evidence>
<protein>
    <submittedName>
        <fullName evidence="2">Uncharacterized protein</fullName>
    </submittedName>
</protein>
<reference evidence="3" key="1">
    <citation type="submission" date="2016-10" db="EMBL/GenBank/DDBJ databases">
        <authorList>
            <person name="Varghese N."/>
            <person name="Submissions S."/>
        </authorList>
    </citation>
    <scope>NUCLEOTIDE SEQUENCE [LARGE SCALE GENOMIC DNA]</scope>
    <source>
        <strain evidence="3">SP</strain>
    </source>
</reference>
<dbReference type="EMBL" id="FNPI01000001">
    <property type="protein sequence ID" value="SDY01609.1"/>
    <property type="molecule type" value="Genomic_DNA"/>
</dbReference>
<evidence type="ECO:0000313" key="2">
    <source>
        <dbReference type="EMBL" id="SDY01609.1"/>
    </source>
</evidence>
<dbReference type="Proteomes" id="UP000198935">
    <property type="component" value="Unassembled WGS sequence"/>
</dbReference>
<evidence type="ECO:0000256" key="1">
    <source>
        <dbReference type="SAM" id="Phobius"/>
    </source>
</evidence>
<keyword evidence="1" id="KW-1133">Transmembrane helix</keyword>
<dbReference type="STRING" id="1503961.SAMN05421736_101145"/>
<feature type="transmembrane region" description="Helical" evidence="1">
    <location>
        <begin position="51"/>
        <end position="72"/>
    </location>
</feature>
<keyword evidence="1" id="KW-0472">Membrane</keyword>
<gene>
    <name evidence="2" type="ORF">SAMN05421736_101145</name>
</gene>
<keyword evidence="1" id="KW-0812">Transmembrane</keyword>
<name>A0A1H3GH39_9BACI</name>
<sequence>MQNLLFIGSVVVFLVGLLTPISMYFSILAMAGVVIGIYFIRKQPKTKILNISKFIFVLGGILVILSWSYTYLPMMSDFEKEVIVDEE</sequence>
<dbReference type="AlphaFoldDB" id="A0A1H3GH39"/>